<keyword evidence="3" id="KW-0862">Zinc</keyword>
<evidence type="ECO:0000313" key="9">
    <source>
        <dbReference type="Proteomes" id="UP001359559"/>
    </source>
</evidence>
<gene>
    <name evidence="8" type="ORF">RJT34_21687</name>
</gene>
<evidence type="ECO:0000313" key="8">
    <source>
        <dbReference type="EMBL" id="KAK7286587.1"/>
    </source>
</evidence>
<dbReference type="GO" id="GO:0008270">
    <property type="term" value="F:zinc ion binding"/>
    <property type="evidence" value="ECO:0007669"/>
    <property type="project" value="UniProtKB-KW"/>
</dbReference>
<evidence type="ECO:0000256" key="6">
    <source>
        <dbReference type="ARBA" id="ARBA00023163"/>
    </source>
</evidence>
<feature type="compositionally biased region" description="Basic and acidic residues" evidence="7">
    <location>
        <begin position="150"/>
        <end position="159"/>
    </location>
</feature>
<feature type="region of interest" description="Disordered" evidence="7">
    <location>
        <begin position="134"/>
        <end position="166"/>
    </location>
</feature>
<organism evidence="8 9">
    <name type="scientific">Clitoria ternatea</name>
    <name type="common">Butterfly pea</name>
    <dbReference type="NCBI Taxonomy" id="43366"/>
    <lineage>
        <taxon>Eukaryota</taxon>
        <taxon>Viridiplantae</taxon>
        <taxon>Streptophyta</taxon>
        <taxon>Embryophyta</taxon>
        <taxon>Tracheophyta</taxon>
        <taxon>Spermatophyta</taxon>
        <taxon>Magnoliopsida</taxon>
        <taxon>eudicotyledons</taxon>
        <taxon>Gunneridae</taxon>
        <taxon>Pentapetalae</taxon>
        <taxon>rosids</taxon>
        <taxon>fabids</taxon>
        <taxon>Fabales</taxon>
        <taxon>Fabaceae</taxon>
        <taxon>Papilionoideae</taxon>
        <taxon>50 kb inversion clade</taxon>
        <taxon>NPAAA clade</taxon>
        <taxon>indigoferoid/millettioid clade</taxon>
        <taxon>Phaseoleae</taxon>
        <taxon>Clitoria</taxon>
    </lineage>
</organism>
<comment type="caution">
    <text evidence="8">The sequence shown here is derived from an EMBL/GenBank/DDBJ whole genome shotgun (WGS) entry which is preliminary data.</text>
</comment>
<dbReference type="PANTHER" id="PTHR46813">
    <property type="entry name" value="GATA TRANSCRIPTION FACTOR 18"/>
    <property type="match status" value="1"/>
</dbReference>
<feature type="region of interest" description="Disordered" evidence="7">
    <location>
        <begin position="1"/>
        <end position="80"/>
    </location>
</feature>
<proteinExistence type="predicted"/>
<dbReference type="EMBL" id="JAYKXN010000005">
    <property type="protein sequence ID" value="KAK7286587.1"/>
    <property type="molecule type" value="Genomic_DNA"/>
</dbReference>
<sequence>MLTVFKHSGGLDGGLDPPAFQRAERERMERRLSEEKVDEAHEHEASKDDEYHESHQEDEPESLSDIDDQEEQPAKEACAAAAKKANDANFENCLEDVLAARELFASATAAVAKSRKSLCNACGIRFKKEERRASAAAATSGSGGVMESAQEMREKRAQEAKNLGPAKSAADATRQILIKKVWPCVVSSTNVQSLDIAVV</sequence>
<feature type="compositionally biased region" description="Acidic residues" evidence="7">
    <location>
        <begin position="58"/>
        <end position="71"/>
    </location>
</feature>
<dbReference type="AlphaFoldDB" id="A0AAN9IUH4"/>
<keyword evidence="2" id="KW-0863">Zinc-finger</keyword>
<protein>
    <submittedName>
        <fullName evidence="8">Uncharacterized protein</fullName>
    </submittedName>
</protein>
<evidence type="ECO:0000256" key="1">
    <source>
        <dbReference type="ARBA" id="ARBA00022723"/>
    </source>
</evidence>
<dbReference type="GO" id="GO:0003677">
    <property type="term" value="F:DNA binding"/>
    <property type="evidence" value="ECO:0007669"/>
    <property type="project" value="UniProtKB-KW"/>
</dbReference>
<name>A0AAN9IUH4_CLITE</name>
<keyword evidence="9" id="KW-1185">Reference proteome</keyword>
<evidence type="ECO:0000256" key="3">
    <source>
        <dbReference type="ARBA" id="ARBA00022833"/>
    </source>
</evidence>
<feature type="compositionally biased region" description="Basic and acidic residues" evidence="7">
    <location>
        <begin position="22"/>
        <end position="57"/>
    </location>
</feature>
<keyword evidence="1" id="KW-0479">Metal-binding</keyword>
<dbReference type="PANTHER" id="PTHR46813:SF16">
    <property type="entry name" value="GATA TRANSCRIPTION FACTOR 18"/>
    <property type="match status" value="1"/>
</dbReference>
<keyword evidence="4" id="KW-0805">Transcription regulation</keyword>
<evidence type="ECO:0000256" key="5">
    <source>
        <dbReference type="ARBA" id="ARBA00023125"/>
    </source>
</evidence>
<keyword evidence="6" id="KW-0804">Transcription</keyword>
<dbReference type="Proteomes" id="UP001359559">
    <property type="component" value="Unassembled WGS sequence"/>
</dbReference>
<evidence type="ECO:0000256" key="7">
    <source>
        <dbReference type="SAM" id="MobiDB-lite"/>
    </source>
</evidence>
<accession>A0AAN9IUH4</accession>
<reference evidence="8 9" key="1">
    <citation type="submission" date="2024-01" db="EMBL/GenBank/DDBJ databases">
        <title>The genomes of 5 underutilized Papilionoideae crops provide insights into root nodulation and disease resistance.</title>
        <authorList>
            <person name="Yuan L."/>
        </authorList>
    </citation>
    <scope>NUCLEOTIDE SEQUENCE [LARGE SCALE GENOMIC DNA]</scope>
    <source>
        <strain evidence="8">LY-2023</strain>
        <tissue evidence="8">Leaf</tissue>
    </source>
</reference>
<evidence type="ECO:0000256" key="2">
    <source>
        <dbReference type="ARBA" id="ARBA00022771"/>
    </source>
</evidence>
<keyword evidence="5" id="KW-0238">DNA-binding</keyword>
<evidence type="ECO:0000256" key="4">
    <source>
        <dbReference type="ARBA" id="ARBA00023015"/>
    </source>
</evidence>